<proteinExistence type="predicted"/>
<dbReference type="EMBL" id="LT906555">
    <property type="protein sequence ID" value="SNW62862.1"/>
    <property type="molecule type" value="Genomic_DNA"/>
</dbReference>
<reference evidence="1" key="1">
    <citation type="submission" date="2017-08" db="EMBL/GenBank/DDBJ databases">
        <authorList>
            <consortium name="Urmite Genomes"/>
        </authorList>
    </citation>
    <scope>NUCLEOTIDE SEQUENCE [LARGE SCALE GENOMIC DNA]</scope>
    <source>
        <strain evidence="1">IHUMI-LCC2</strain>
    </source>
</reference>
<dbReference type="RefSeq" id="YP_009449164.1">
    <property type="nucleotide sequence ID" value="NC_036594.1"/>
</dbReference>
<protein>
    <submittedName>
        <fullName evidence="1">Uncharacterized protein</fullName>
    </submittedName>
</protein>
<keyword evidence="2" id="KW-1185">Reference proteome</keyword>
<dbReference type="GeneID" id="35382803"/>
<gene>
    <name evidence="1" type="ORF">ORPV_958</name>
</gene>
<evidence type="ECO:0000313" key="2">
    <source>
        <dbReference type="Proteomes" id="UP000236316"/>
    </source>
</evidence>
<organism evidence="1">
    <name type="scientific">Orpheovirus IHUMI-LCC2</name>
    <dbReference type="NCBI Taxonomy" id="2023057"/>
    <lineage>
        <taxon>Viruses</taxon>
        <taxon>Varidnaviria</taxon>
        <taxon>Bamfordvirae</taxon>
        <taxon>Nucleocytoviricota</taxon>
        <taxon>Megaviricetes</taxon>
        <taxon>Pimascovirales</taxon>
        <taxon>Ocovirineae</taxon>
        <taxon>Orpheoviridae</taxon>
        <taxon>Alphaorpheovirus</taxon>
        <taxon>Alphaorpheovirus massiliense</taxon>
    </lineage>
</organism>
<dbReference type="KEGG" id="vg:35382803"/>
<dbReference type="Proteomes" id="UP000236316">
    <property type="component" value="Segment"/>
</dbReference>
<name>A0A2I2L5N8_9VIRU</name>
<evidence type="ECO:0000313" key="1">
    <source>
        <dbReference type="EMBL" id="SNW62862.1"/>
    </source>
</evidence>
<accession>A0A2I2L5N8</accession>
<sequence length="182" mass="20918">MNIILKDRLATSCSNVYIQYNLNSNDKRSVISTDVIIYEDIKRIIDRMNVKVDVGSDVLVSLDNNLNYVLNYNICSDNVNVEEVALYIMNNGILNYKAGIIDDISNYAVYNVDYRNKVMESKRDIENEMRNRVGLTVSAYNDVNNRTIHPQPNAVYDTNAKNRSYQGLNNFNMILQSVKDKI</sequence>